<protein>
    <submittedName>
        <fullName evidence="1">Uncharacterized protein</fullName>
    </submittedName>
</protein>
<organism evidence="1">
    <name type="scientific">Geobacter sp. (strain M21)</name>
    <dbReference type="NCBI Taxonomy" id="443144"/>
    <lineage>
        <taxon>Bacteria</taxon>
        <taxon>Pseudomonadati</taxon>
        <taxon>Thermodesulfobacteriota</taxon>
        <taxon>Desulfuromonadia</taxon>
        <taxon>Geobacterales</taxon>
        <taxon>Geobacteraceae</taxon>
        <taxon>Geobacter</taxon>
    </lineage>
</organism>
<accession>C6E6K4</accession>
<evidence type="ECO:0000313" key="1">
    <source>
        <dbReference type="EMBL" id="ACT17845.1"/>
    </source>
</evidence>
<proteinExistence type="predicted"/>
<dbReference type="STRING" id="443144.GM21_1791"/>
<reference evidence="1" key="1">
    <citation type="submission" date="2009-07" db="EMBL/GenBank/DDBJ databases">
        <title>Complete sequence of Geobacter sp. M21.</title>
        <authorList>
            <consortium name="US DOE Joint Genome Institute"/>
            <person name="Lucas S."/>
            <person name="Copeland A."/>
            <person name="Lapidus A."/>
            <person name="Glavina del Rio T."/>
            <person name="Dalin E."/>
            <person name="Tice H."/>
            <person name="Bruce D."/>
            <person name="Goodwin L."/>
            <person name="Pitluck S."/>
            <person name="Saunders E."/>
            <person name="Brettin T."/>
            <person name="Detter J.C."/>
            <person name="Han C."/>
            <person name="Larimer F."/>
            <person name="Land M."/>
            <person name="Hauser L."/>
            <person name="Kyrpides N."/>
            <person name="Ovchinnikova G."/>
            <person name="Lovley D."/>
        </authorList>
    </citation>
    <scope>NUCLEOTIDE SEQUENCE [LARGE SCALE GENOMIC DNA]</scope>
    <source>
        <strain evidence="1">M21</strain>
    </source>
</reference>
<gene>
    <name evidence="1" type="ordered locus">GM21_1791</name>
</gene>
<dbReference type="AlphaFoldDB" id="C6E6K4"/>
<name>C6E6K4_GEOSM</name>
<dbReference type="HOGENOM" id="CLU_3007829_0_0_7"/>
<dbReference type="KEGG" id="gem:GM21_1791"/>
<dbReference type="EMBL" id="CP001661">
    <property type="protein sequence ID" value="ACT17845.1"/>
    <property type="molecule type" value="Genomic_DNA"/>
</dbReference>
<sequence length="56" mass="6263">MDHNSESHDLGMLCRGCDCSSYRLPDLDGLTEDEVKTIQELCRLCVDSFKRNAANG</sequence>